<dbReference type="AlphaFoldDB" id="A0AA39JGP6"/>
<name>A0AA39JGP6_9AGAR</name>
<dbReference type="EMBL" id="JAUEPT010000026">
    <property type="protein sequence ID" value="KAK0442461.1"/>
    <property type="molecule type" value="Genomic_DNA"/>
</dbReference>
<sequence length="61" mass="7441">PRPIQVFRKLFKRSAPGAYRKFQRKMAMPYMFTLEVNRTKWLDFDLDMGRYSNFTETLTDE</sequence>
<protein>
    <submittedName>
        <fullName evidence="1">Uncharacterized protein</fullName>
    </submittedName>
</protein>
<comment type="caution">
    <text evidence="1">The sequence shown here is derived from an EMBL/GenBank/DDBJ whole genome shotgun (WGS) entry which is preliminary data.</text>
</comment>
<accession>A0AA39JGP6</accession>
<feature type="non-terminal residue" evidence="1">
    <location>
        <position position="1"/>
    </location>
</feature>
<reference evidence="1" key="1">
    <citation type="submission" date="2023-06" db="EMBL/GenBank/DDBJ databases">
        <authorList>
            <consortium name="Lawrence Berkeley National Laboratory"/>
            <person name="Ahrendt S."/>
            <person name="Sahu N."/>
            <person name="Indic B."/>
            <person name="Wong-Bajracharya J."/>
            <person name="Merenyi Z."/>
            <person name="Ke H.-M."/>
            <person name="Monk M."/>
            <person name="Kocsube S."/>
            <person name="Drula E."/>
            <person name="Lipzen A."/>
            <person name="Balint B."/>
            <person name="Henrissat B."/>
            <person name="Andreopoulos B."/>
            <person name="Martin F.M."/>
            <person name="Harder C.B."/>
            <person name="Rigling D."/>
            <person name="Ford K.L."/>
            <person name="Foster G.D."/>
            <person name="Pangilinan J."/>
            <person name="Papanicolaou A."/>
            <person name="Barry K."/>
            <person name="LaButti K."/>
            <person name="Viragh M."/>
            <person name="Koriabine M."/>
            <person name="Yan M."/>
            <person name="Riley R."/>
            <person name="Champramary S."/>
            <person name="Plett K.L."/>
            <person name="Tsai I.J."/>
            <person name="Slot J."/>
            <person name="Sipos G."/>
            <person name="Plett J."/>
            <person name="Nagy L.G."/>
            <person name="Grigoriev I.V."/>
        </authorList>
    </citation>
    <scope>NUCLEOTIDE SEQUENCE</scope>
    <source>
        <strain evidence="1">FPL87.14</strain>
    </source>
</reference>
<evidence type="ECO:0000313" key="2">
    <source>
        <dbReference type="Proteomes" id="UP001175226"/>
    </source>
</evidence>
<evidence type="ECO:0000313" key="1">
    <source>
        <dbReference type="EMBL" id="KAK0442461.1"/>
    </source>
</evidence>
<keyword evidence="2" id="KW-1185">Reference proteome</keyword>
<gene>
    <name evidence="1" type="ORF">EV421DRAFT_1710757</name>
</gene>
<organism evidence="1 2">
    <name type="scientific">Armillaria borealis</name>
    <dbReference type="NCBI Taxonomy" id="47425"/>
    <lineage>
        <taxon>Eukaryota</taxon>
        <taxon>Fungi</taxon>
        <taxon>Dikarya</taxon>
        <taxon>Basidiomycota</taxon>
        <taxon>Agaricomycotina</taxon>
        <taxon>Agaricomycetes</taxon>
        <taxon>Agaricomycetidae</taxon>
        <taxon>Agaricales</taxon>
        <taxon>Marasmiineae</taxon>
        <taxon>Physalacriaceae</taxon>
        <taxon>Armillaria</taxon>
    </lineage>
</organism>
<proteinExistence type="predicted"/>
<dbReference type="Proteomes" id="UP001175226">
    <property type="component" value="Unassembled WGS sequence"/>
</dbReference>